<dbReference type="Gene3D" id="3.40.50.2000">
    <property type="entry name" value="Glycogen Phosphorylase B"/>
    <property type="match status" value="2"/>
</dbReference>
<evidence type="ECO:0000313" key="4">
    <source>
        <dbReference type="EMBL" id="OGK52353.1"/>
    </source>
</evidence>
<feature type="domain" description="Glycosyltransferase subfamily 4-like N-terminal" evidence="3">
    <location>
        <begin position="17"/>
        <end position="168"/>
    </location>
</feature>
<evidence type="ECO:0000259" key="3">
    <source>
        <dbReference type="Pfam" id="PF13439"/>
    </source>
</evidence>
<dbReference type="GO" id="GO:0016757">
    <property type="term" value="F:glycosyltransferase activity"/>
    <property type="evidence" value="ECO:0007669"/>
    <property type="project" value="InterPro"/>
</dbReference>
<accession>A0A1F7J9P6</accession>
<feature type="domain" description="Glycosyl transferase family 1" evidence="2">
    <location>
        <begin position="185"/>
        <end position="342"/>
    </location>
</feature>
<keyword evidence="1" id="KW-0808">Transferase</keyword>
<dbReference type="Pfam" id="PF00534">
    <property type="entry name" value="Glycos_transf_1"/>
    <property type="match status" value="1"/>
</dbReference>
<organism evidence="4 5">
    <name type="scientific">Candidatus Roizmanbacteria bacterium RIFCSPLOWO2_01_FULL_42_14</name>
    <dbReference type="NCBI Taxonomy" id="1802068"/>
    <lineage>
        <taxon>Bacteria</taxon>
        <taxon>Candidatus Roizmaniibacteriota</taxon>
    </lineage>
</organism>
<gene>
    <name evidence="4" type="ORF">A3B02_00565</name>
</gene>
<dbReference type="SUPFAM" id="SSF53756">
    <property type="entry name" value="UDP-Glycosyltransferase/glycogen phosphorylase"/>
    <property type="match status" value="1"/>
</dbReference>
<evidence type="ECO:0000259" key="2">
    <source>
        <dbReference type="Pfam" id="PF00534"/>
    </source>
</evidence>
<sequence length="367" mass="42237">MTIGVDGNEANVEKPVGVSVYTLEMLSYFARHSCEKIRFVVYLRAKPLPHMPLESEYFKYAYVPGKAFWRDIFFPMYLFLHRDINVLFSPAHYTPRFCPVPTVVTIHDLGYVFYPQDFLKKDLYKLEMWTKHAVSHSKKIIAVSQHTKNDIHKHYNIPLSTIECIYNGYTKPKNTLSHASLQKYGVEDKKYFLYASTLQPRKNVTSLIDAFAQFSQNATVYKLILVGKKGWMYHEMIQRVQDLNLKHSITFTGYIPDADLSLLYKHATAYVFPALYEGFGMTILEAMHHHCPVIASSSGALPEIAGEACLYFEPHDTIKLQKSMTRLAQSDVLRKELIAKGLKQVQKFSWDKSASKTLRVLQESAQI</sequence>
<proteinExistence type="predicted"/>
<dbReference type="AlphaFoldDB" id="A0A1F7J9P6"/>
<name>A0A1F7J9P6_9BACT</name>
<evidence type="ECO:0008006" key="6">
    <source>
        <dbReference type="Google" id="ProtNLM"/>
    </source>
</evidence>
<evidence type="ECO:0000256" key="1">
    <source>
        <dbReference type="ARBA" id="ARBA00022679"/>
    </source>
</evidence>
<dbReference type="InterPro" id="IPR001296">
    <property type="entry name" value="Glyco_trans_1"/>
</dbReference>
<dbReference type="EMBL" id="MGAS01000009">
    <property type="protein sequence ID" value="OGK52353.1"/>
    <property type="molecule type" value="Genomic_DNA"/>
</dbReference>
<protein>
    <recommendedName>
        <fullName evidence="6">Glycosyl transferase family 1 domain-containing protein</fullName>
    </recommendedName>
</protein>
<dbReference type="Pfam" id="PF13439">
    <property type="entry name" value="Glyco_transf_4"/>
    <property type="match status" value="1"/>
</dbReference>
<dbReference type="PANTHER" id="PTHR46401">
    <property type="entry name" value="GLYCOSYLTRANSFERASE WBBK-RELATED"/>
    <property type="match status" value="1"/>
</dbReference>
<reference evidence="4 5" key="1">
    <citation type="journal article" date="2016" name="Nat. Commun.">
        <title>Thousands of microbial genomes shed light on interconnected biogeochemical processes in an aquifer system.</title>
        <authorList>
            <person name="Anantharaman K."/>
            <person name="Brown C.T."/>
            <person name="Hug L.A."/>
            <person name="Sharon I."/>
            <person name="Castelle C.J."/>
            <person name="Probst A.J."/>
            <person name="Thomas B.C."/>
            <person name="Singh A."/>
            <person name="Wilkins M.J."/>
            <person name="Karaoz U."/>
            <person name="Brodie E.L."/>
            <person name="Williams K.H."/>
            <person name="Hubbard S.S."/>
            <person name="Banfield J.F."/>
        </authorList>
    </citation>
    <scope>NUCLEOTIDE SEQUENCE [LARGE SCALE GENOMIC DNA]</scope>
</reference>
<evidence type="ECO:0000313" key="5">
    <source>
        <dbReference type="Proteomes" id="UP000178914"/>
    </source>
</evidence>
<dbReference type="FunFam" id="3.40.50.2000:FF:000119">
    <property type="entry name" value="Glycosyl transferase group 1"/>
    <property type="match status" value="1"/>
</dbReference>
<dbReference type="InterPro" id="IPR028098">
    <property type="entry name" value="Glyco_trans_4-like_N"/>
</dbReference>
<comment type="caution">
    <text evidence="4">The sequence shown here is derived from an EMBL/GenBank/DDBJ whole genome shotgun (WGS) entry which is preliminary data.</text>
</comment>
<dbReference type="STRING" id="1802068.A3B02_00565"/>
<dbReference type="CDD" id="cd03809">
    <property type="entry name" value="GT4_MtfB-like"/>
    <property type="match status" value="1"/>
</dbReference>
<dbReference type="PANTHER" id="PTHR46401:SF2">
    <property type="entry name" value="GLYCOSYLTRANSFERASE WBBK-RELATED"/>
    <property type="match status" value="1"/>
</dbReference>
<dbReference type="Proteomes" id="UP000178914">
    <property type="component" value="Unassembled WGS sequence"/>
</dbReference>